<name>A0A4U6XUC1_9PEZI</name>
<feature type="region of interest" description="Disordered" evidence="1">
    <location>
        <begin position="47"/>
        <end position="103"/>
    </location>
</feature>
<protein>
    <submittedName>
        <fullName evidence="2">Uncharacterized protein</fullName>
    </submittedName>
</protein>
<dbReference type="Proteomes" id="UP000310108">
    <property type="component" value="Unassembled WGS sequence"/>
</dbReference>
<keyword evidence="3" id="KW-1185">Reference proteome</keyword>
<feature type="region of interest" description="Disordered" evidence="1">
    <location>
        <begin position="122"/>
        <end position="177"/>
    </location>
</feature>
<feature type="compositionally biased region" description="Polar residues" evidence="1">
    <location>
        <begin position="67"/>
        <end position="86"/>
    </location>
</feature>
<sequence>MLVSSFTGTYSRPHLSILRRILTYSPILSSVDISLSLSACRHTPGKVFTKQSSSSSFSTLHQDRNSTQHTMNSTSTGTARSGTMPNPHSGICTPGARGSPAAGMDHELHVNFVRDIIRTRRDQRRARLQQRCRTHSNDTTPTLTPPPPTSRSVTPLKRQPSHGSSNKPDSPLSFASSEFSSEYSSDFSPCVSPLMEGLMLEIKDAIQSSDPSPELGASPKRTPSAFDMDDIFKLIEEAQREYGSLSGESEAPAAQKNDEPYRQPRWSWESLLGHS</sequence>
<evidence type="ECO:0000313" key="2">
    <source>
        <dbReference type="EMBL" id="TKW59409.1"/>
    </source>
</evidence>
<evidence type="ECO:0000313" key="3">
    <source>
        <dbReference type="Proteomes" id="UP000310108"/>
    </source>
</evidence>
<accession>A0A4U6XUC1</accession>
<comment type="caution">
    <text evidence="2">The sequence shown here is derived from an EMBL/GenBank/DDBJ whole genome shotgun (WGS) entry which is preliminary data.</text>
</comment>
<gene>
    <name evidence="2" type="ORF">CTA1_10258</name>
</gene>
<feature type="compositionally biased region" description="Basic and acidic residues" evidence="1">
    <location>
        <begin position="230"/>
        <end position="240"/>
    </location>
</feature>
<dbReference type="OrthoDB" id="4837815at2759"/>
<dbReference type="EMBL" id="PJEX01000010">
    <property type="protein sequence ID" value="TKW59409.1"/>
    <property type="molecule type" value="Genomic_DNA"/>
</dbReference>
<feature type="region of interest" description="Disordered" evidence="1">
    <location>
        <begin position="208"/>
        <end position="275"/>
    </location>
</feature>
<reference evidence="2 3" key="1">
    <citation type="journal article" date="2019" name="PLoS ONE">
        <title>Comparative genome analysis indicates high evolutionary potential of pathogenicity genes in Colletotrichum tanaceti.</title>
        <authorList>
            <person name="Lelwala R.V."/>
            <person name="Korhonen P.K."/>
            <person name="Young N.D."/>
            <person name="Scott J.B."/>
            <person name="Ades P.A."/>
            <person name="Gasser R.B."/>
            <person name="Taylor P.W.J."/>
        </authorList>
    </citation>
    <scope>NUCLEOTIDE SEQUENCE [LARGE SCALE GENOMIC DNA]</scope>
    <source>
        <strain evidence="2">BRIP57314</strain>
    </source>
</reference>
<evidence type="ECO:0000256" key="1">
    <source>
        <dbReference type="SAM" id="MobiDB-lite"/>
    </source>
</evidence>
<feature type="compositionally biased region" description="Basic residues" evidence="1">
    <location>
        <begin position="122"/>
        <end position="134"/>
    </location>
</feature>
<dbReference type="AlphaFoldDB" id="A0A4U6XUC1"/>
<organism evidence="2 3">
    <name type="scientific">Colletotrichum tanaceti</name>
    <dbReference type="NCBI Taxonomy" id="1306861"/>
    <lineage>
        <taxon>Eukaryota</taxon>
        <taxon>Fungi</taxon>
        <taxon>Dikarya</taxon>
        <taxon>Ascomycota</taxon>
        <taxon>Pezizomycotina</taxon>
        <taxon>Sordariomycetes</taxon>
        <taxon>Hypocreomycetidae</taxon>
        <taxon>Glomerellales</taxon>
        <taxon>Glomerellaceae</taxon>
        <taxon>Colletotrichum</taxon>
        <taxon>Colletotrichum destructivum species complex</taxon>
    </lineage>
</organism>
<proteinExistence type="predicted"/>